<dbReference type="InterPro" id="IPR027417">
    <property type="entry name" value="P-loop_NTPase"/>
</dbReference>
<organism evidence="4 5">
    <name type="scientific">Glossina fuscipes</name>
    <dbReference type="NCBI Taxonomy" id="7396"/>
    <lineage>
        <taxon>Eukaryota</taxon>
        <taxon>Metazoa</taxon>
        <taxon>Ecdysozoa</taxon>
        <taxon>Arthropoda</taxon>
        <taxon>Hexapoda</taxon>
        <taxon>Insecta</taxon>
        <taxon>Pterygota</taxon>
        <taxon>Neoptera</taxon>
        <taxon>Endopterygota</taxon>
        <taxon>Diptera</taxon>
        <taxon>Brachycera</taxon>
        <taxon>Muscomorpha</taxon>
        <taxon>Hippoboscoidea</taxon>
        <taxon>Glossinidae</taxon>
        <taxon>Glossina</taxon>
    </lineage>
</organism>
<keyword evidence="2" id="KW-0808">Transferase</keyword>
<protein>
    <submittedName>
        <fullName evidence="5">Luciferin sulfotransferase</fullName>
    </submittedName>
</protein>
<evidence type="ECO:0000313" key="5">
    <source>
        <dbReference type="RefSeq" id="XP_037884492.1"/>
    </source>
</evidence>
<comment type="similarity">
    <text evidence="1">Belongs to the sulfotransferase 1 family.</text>
</comment>
<evidence type="ECO:0000313" key="4">
    <source>
        <dbReference type="Proteomes" id="UP000092443"/>
    </source>
</evidence>
<dbReference type="GO" id="GO:0008146">
    <property type="term" value="F:sulfotransferase activity"/>
    <property type="evidence" value="ECO:0007669"/>
    <property type="project" value="InterPro"/>
</dbReference>
<dbReference type="SUPFAM" id="SSF52540">
    <property type="entry name" value="P-loop containing nucleoside triphosphate hydrolases"/>
    <property type="match status" value="1"/>
</dbReference>
<dbReference type="AlphaFoldDB" id="A0A8U0WH19"/>
<name>A0A8U0WH19_9MUSC</name>
<sequence length="345" mass="40867">MWRKSQIHWRFARKMELKYQELDKAIAERIDAMFPKKNCFINVSPGNVILPRQFMNIGESIRNLKTYTDDVWLVSYPRTGSTWAQEMVWLLGNHLNYEQAKQMQQLRAPLIELSALYSEDHYEWVSNSLGDTVDVVRKMRRPRFARSHLPWHLLPVDLENSKAKIVYTARNPKDLCVSFYYYCKLMHGLQGTFEDFLELFLNESAPIGSYWKHVLPFWKRSTEPNVLFLKYEDMKRDLPSIVRKCAKFLQIDYQISETDLRRICDHLKFDKMQKNPAVNLEPLLSQTDINGNGVQMTNNAYADIQFIRKGEIGDWKNYITTEMSQRFDKWIDQNTRGSGLSFDYE</sequence>
<evidence type="ECO:0000256" key="2">
    <source>
        <dbReference type="ARBA" id="ARBA00022679"/>
    </source>
</evidence>
<dbReference type="Proteomes" id="UP000092443">
    <property type="component" value="Unplaced"/>
</dbReference>
<proteinExistence type="inferred from homology"/>
<dbReference type="GeneID" id="119634415"/>
<gene>
    <name evidence="5" type="primary">LOC119634415</name>
</gene>
<evidence type="ECO:0000256" key="1">
    <source>
        <dbReference type="ARBA" id="ARBA00005771"/>
    </source>
</evidence>
<accession>A0A8U0WH19</accession>
<evidence type="ECO:0000259" key="3">
    <source>
        <dbReference type="Pfam" id="PF00685"/>
    </source>
</evidence>
<dbReference type="RefSeq" id="XP_037884492.1">
    <property type="nucleotide sequence ID" value="XM_038028564.1"/>
</dbReference>
<dbReference type="Pfam" id="PF00685">
    <property type="entry name" value="Sulfotransfer_1"/>
    <property type="match status" value="1"/>
</dbReference>
<dbReference type="KEGG" id="gfs:119634415"/>
<keyword evidence="4" id="KW-1185">Reference proteome</keyword>
<dbReference type="PANTHER" id="PTHR11783">
    <property type="entry name" value="SULFOTRANSFERASE SULT"/>
    <property type="match status" value="1"/>
</dbReference>
<dbReference type="Gene3D" id="3.40.50.300">
    <property type="entry name" value="P-loop containing nucleotide triphosphate hydrolases"/>
    <property type="match status" value="1"/>
</dbReference>
<dbReference type="InterPro" id="IPR000863">
    <property type="entry name" value="Sulfotransferase_dom"/>
</dbReference>
<reference evidence="5" key="1">
    <citation type="submission" date="2025-08" db="UniProtKB">
        <authorList>
            <consortium name="RefSeq"/>
        </authorList>
    </citation>
    <scope>IDENTIFICATION</scope>
    <source>
        <tissue evidence="5">Whole body pupa</tissue>
    </source>
</reference>
<feature type="domain" description="Sulfotransferase" evidence="3">
    <location>
        <begin position="69"/>
        <end position="338"/>
    </location>
</feature>